<feature type="compositionally biased region" description="Pro residues" evidence="16">
    <location>
        <begin position="615"/>
        <end position="627"/>
    </location>
</feature>
<feature type="domain" description="Protein kinase" evidence="17">
    <location>
        <begin position="51"/>
        <end position="372"/>
    </location>
</feature>
<keyword evidence="6" id="KW-0723">Serine/threonine-protein kinase</keyword>
<evidence type="ECO:0000313" key="19">
    <source>
        <dbReference type="Proteomes" id="UP001408356"/>
    </source>
</evidence>
<feature type="binding site" evidence="15">
    <location>
        <position position="80"/>
    </location>
    <ligand>
        <name>ATP</name>
        <dbReference type="ChEBI" id="CHEBI:30616"/>
    </ligand>
</feature>
<dbReference type="InterPro" id="IPR017441">
    <property type="entry name" value="Protein_kinase_ATP_BS"/>
</dbReference>
<organism evidence="18 19">
    <name type="scientific">Seiridium unicorne</name>
    <dbReference type="NCBI Taxonomy" id="138068"/>
    <lineage>
        <taxon>Eukaryota</taxon>
        <taxon>Fungi</taxon>
        <taxon>Dikarya</taxon>
        <taxon>Ascomycota</taxon>
        <taxon>Pezizomycotina</taxon>
        <taxon>Sordariomycetes</taxon>
        <taxon>Xylariomycetidae</taxon>
        <taxon>Amphisphaeriales</taxon>
        <taxon>Sporocadaceae</taxon>
        <taxon>Seiridium</taxon>
    </lineage>
</organism>
<evidence type="ECO:0000256" key="12">
    <source>
        <dbReference type="ARBA" id="ARBA00033194"/>
    </source>
</evidence>
<dbReference type="Gene3D" id="3.30.200.20">
    <property type="entry name" value="Phosphorylase Kinase, domain 1"/>
    <property type="match status" value="1"/>
</dbReference>
<feature type="region of interest" description="Disordered" evidence="16">
    <location>
        <begin position="612"/>
        <end position="651"/>
    </location>
</feature>
<evidence type="ECO:0000256" key="4">
    <source>
        <dbReference type="ARBA" id="ARBA00013948"/>
    </source>
</evidence>
<keyword evidence="7" id="KW-0808">Transferase</keyword>
<dbReference type="Proteomes" id="UP001408356">
    <property type="component" value="Unassembled WGS sequence"/>
</dbReference>
<reference evidence="18 19" key="1">
    <citation type="journal article" date="2024" name="J. Plant Pathol.">
        <title>Sequence and assembly of the genome of Seiridium unicorne, isolate CBS 538.82, causal agent of cypress canker disease.</title>
        <authorList>
            <person name="Scali E."/>
            <person name="Rocca G.D."/>
            <person name="Danti R."/>
            <person name="Garbelotto M."/>
            <person name="Barberini S."/>
            <person name="Baroncelli R."/>
            <person name="Emiliani G."/>
        </authorList>
    </citation>
    <scope>NUCLEOTIDE SEQUENCE [LARGE SCALE GENOMIC DNA]</scope>
    <source>
        <strain evidence="18 19">BM-138-508</strain>
    </source>
</reference>
<comment type="catalytic activity">
    <reaction evidence="13">
        <text>L-threonyl-[protein] + ATP = O-phospho-L-threonyl-[protein] + ADP + H(+)</text>
        <dbReference type="Rhea" id="RHEA:46608"/>
        <dbReference type="Rhea" id="RHEA-COMP:11060"/>
        <dbReference type="Rhea" id="RHEA-COMP:11605"/>
        <dbReference type="ChEBI" id="CHEBI:15378"/>
        <dbReference type="ChEBI" id="CHEBI:30013"/>
        <dbReference type="ChEBI" id="CHEBI:30616"/>
        <dbReference type="ChEBI" id="CHEBI:61977"/>
        <dbReference type="ChEBI" id="CHEBI:456216"/>
        <dbReference type="EC" id="2.7.11.1"/>
    </reaction>
</comment>
<comment type="subunit">
    <text evidence="2">Component of the EKC/KEOPS complex composed of at least BUD32, CGI121, GON7, KAE1 and PCC1; the whole complex dimerizes.</text>
</comment>
<accession>A0ABR2VHK4</accession>
<sequence>MSSTKTSGTHQPRYRSRYYGTEYENSVEDVEGYKKGGFHPVHLNEVLNDRFEVLHKLGYGGFGTVWLCWDKTRSKWCAVKILAADHSDNGREQKILGYLTSNASAEELQLNRIAVPSERFWLEGPNGRHLCHVLPLFGPSVNDWRLLQDDEDQEAMAKVKDVCYQIAEGMAYLHRFGVCHNDFRPHNILMKLDGIDALGREQLLEGLEKATKLKVETVSGDDPAPHGPEYCVVPLDFSWCETYMTPEIAIIDFGESFLVNEPRSVSGIPIKYAAPEILFSGTYAPGLASDVWALGATLYDICNIADLFGDSALSYGVDASVETMEYLLGPLPEPYRKVWFQNFQDSSDSYAADDRNKLDDTSTPVQWEAAWLEKCKNDTASKTGYSRPFELSLASEVNQSKGLGDQFPPLEELRSSGNYTSENRYILDFASLLEKESITWVRGMPVGPGAFHNAEFKRRIMRSKRSLAGKGNSNSPKITWVCPTKRQHAGRMQQIEDILMNEAILNGMCYVWVALGIHDTTRSLNTVTVNGMEQRERHDDDEHATVRMSRSPDKTQLSGHIYLMEEDRPKDYLGPLYEGYSKIVRLMTDDERTVVGGRGTQLYIWGPYQRVANPNGPPEPIPHPAPPYEKKKGREFRKTRPSGYKIGYEPN</sequence>
<evidence type="ECO:0000256" key="10">
    <source>
        <dbReference type="ARBA" id="ARBA00022840"/>
    </source>
</evidence>
<evidence type="ECO:0000259" key="17">
    <source>
        <dbReference type="PROSITE" id="PS50011"/>
    </source>
</evidence>
<evidence type="ECO:0000256" key="9">
    <source>
        <dbReference type="ARBA" id="ARBA00022777"/>
    </source>
</evidence>
<dbReference type="SUPFAM" id="SSF56112">
    <property type="entry name" value="Protein kinase-like (PK-like)"/>
    <property type="match status" value="1"/>
</dbReference>
<dbReference type="PANTHER" id="PTHR45646">
    <property type="entry name" value="SERINE/THREONINE-PROTEIN KINASE DOA-RELATED"/>
    <property type="match status" value="1"/>
</dbReference>
<dbReference type="InterPro" id="IPR011009">
    <property type="entry name" value="Kinase-like_dom_sf"/>
</dbReference>
<evidence type="ECO:0000256" key="16">
    <source>
        <dbReference type="SAM" id="MobiDB-lite"/>
    </source>
</evidence>
<evidence type="ECO:0000256" key="14">
    <source>
        <dbReference type="ARBA" id="ARBA00048679"/>
    </source>
</evidence>
<evidence type="ECO:0000256" key="2">
    <source>
        <dbReference type="ARBA" id="ARBA00011534"/>
    </source>
</evidence>
<evidence type="ECO:0000256" key="3">
    <source>
        <dbReference type="ARBA" id="ARBA00012513"/>
    </source>
</evidence>
<evidence type="ECO:0000256" key="8">
    <source>
        <dbReference type="ARBA" id="ARBA00022741"/>
    </source>
</evidence>
<evidence type="ECO:0000256" key="11">
    <source>
        <dbReference type="ARBA" id="ARBA00030980"/>
    </source>
</evidence>
<comment type="function">
    <text evidence="1">Component of the EKC/KEOPS complex that is required for the formation of a threonylcarbamoyl group on adenosine at position 37 (t(6)A37) in tRNAs that read codons beginning with adenine. The complex is probably involved in the transfer of the threonylcarbamoyl moiety of threonylcarbamoyl-AMP (TC-AMP) to the N6 group of A37. BUD32 has ATPase activity in the context of the EKC/KEOPS complex and likely plays a supporting role to the catalytic subunit KAE1. The EKC/KEOPS complex also promotes both telomere uncapping and telomere elongation. The complex is required for efficient recruitment of transcriptional coactivators.</text>
</comment>
<dbReference type="Gene3D" id="1.10.510.10">
    <property type="entry name" value="Transferase(Phosphotransferase) domain 1"/>
    <property type="match status" value="1"/>
</dbReference>
<dbReference type="PROSITE" id="PS00109">
    <property type="entry name" value="PROTEIN_KINASE_TYR"/>
    <property type="match status" value="1"/>
</dbReference>
<evidence type="ECO:0000256" key="13">
    <source>
        <dbReference type="ARBA" id="ARBA00047899"/>
    </source>
</evidence>
<protein>
    <recommendedName>
        <fullName evidence="5">EKC/KEOPS complex subunit BUD32</fullName>
        <ecNumber evidence="3">2.7.11.1</ecNumber>
    </recommendedName>
    <alternativeName>
        <fullName evidence="11 12">Atypical Serine/threonine protein kinase BUD32</fullName>
    </alternativeName>
    <alternativeName>
        <fullName evidence="4">EKC/KEOPS complex subunit bud32</fullName>
    </alternativeName>
</protein>
<dbReference type="InterPro" id="IPR000719">
    <property type="entry name" value="Prot_kinase_dom"/>
</dbReference>
<evidence type="ECO:0000256" key="6">
    <source>
        <dbReference type="ARBA" id="ARBA00022527"/>
    </source>
</evidence>
<name>A0ABR2VHK4_9PEZI</name>
<dbReference type="PANTHER" id="PTHR45646:SF11">
    <property type="entry name" value="SERINE_THREONINE-PROTEIN KINASE DOA"/>
    <property type="match status" value="1"/>
</dbReference>
<dbReference type="PROSITE" id="PS00107">
    <property type="entry name" value="PROTEIN_KINASE_ATP"/>
    <property type="match status" value="1"/>
</dbReference>
<dbReference type="EMBL" id="JARVKF010000010">
    <property type="protein sequence ID" value="KAK9425895.1"/>
    <property type="molecule type" value="Genomic_DNA"/>
</dbReference>
<feature type="compositionally biased region" description="Basic and acidic residues" evidence="16">
    <location>
        <begin position="628"/>
        <end position="638"/>
    </location>
</feature>
<keyword evidence="10 15" id="KW-0067">ATP-binding</keyword>
<evidence type="ECO:0000313" key="18">
    <source>
        <dbReference type="EMBL" id="KAK9425895.1"/>
    </source>
</evidence>
<comment type="caution">
    <text evidence="18">The sequence shown here is derived from an EMBL/GenBank/DDBJ whole genome shotgun (WGS) entry which is preliminary data.</text>
</comment>
<evidence type="ECO:0000256" key="5">
    <source>
        <dbReference type="ARBA" id="ARBA00019973"/>
    </source>
</evidence>
<dbReference type="EC" id="2.7.11.1" evidence="3"/>
<evidence type="ECO:0000256" key="7">
    <source>
        <dbReference type="ARBA" id="ARBA00022679"/>
    </source>
</evidence>
<evidence type="ECO:0000256" key="1">
    <source>
        <dbReference type="ARBA" id="ARBA00003747"/>
    </source>
</evidence>
<comment type="catalytic activity">
    <reaction evidence="14">
        <text>L-seryl-[protein] + ATP = O-phospho-L-seryl-[protein] + ADP + H(+)</text>
        <dbReference type="Rhea" id="RHEA:17989"/>
        <dbReference type="Rhea" id="RHEA-COMP:9863"/>
        <dbReference type="Rhea" id="RHEA-COMP:11604"/>
        <dbReference type="ChEBI" id="CHEBI:15378"/>
        <dbReference type="ChEBI" id="CHEBI:29999"/>
        <dbReference type="ChEBI" id="CHEBI:30616"/>
        <dbReference type="ChEBI" id="CHEBI:83421"/>
        <dbReference type="ChEBI" id="CHEBI:456216"/>
        <dbReference type="EC" id="2.7.11.1"/>
    </reaction>
</comment>
<dbReference type="InterPro" id="IPR051175">
    <property type="entry name" value="CLK_kinases"/>
</dbReference>
<gene>
    <name evidence="18" type="ORF">SUNI508_12788</name>
</gene>
<evidence type="ECO:0000256" key="15">
    <source>
        <dbReference type="PROSITE-ProRule" id="PRU10141"/>
    </source>
</evidence>
<proteinExistence type="predicted"/>
<dbReference type="Pfam" id="PF00069">
    <property type="entry name" value="Pkinase"/>
    <property type="match status" value="1"/>
</dbReference>
<dbReference type="InterPro" id="IPR008266">
    <property type="entry name" value="Tyr_kinase_AS"/>
</dbReference>
<keyword evidence="9" id="KW-0418">Kinase</keyword>
<keyword evidence="19" id="KW-1185">Reference proteome</keyword>
<dbReference type="PROSITE" id="PS50011">
    <property type="entry name" value="PROTEIN_KINASE_DOM"/>
    <property type="match status" value="1"/>
</dbReference>
<keyword evidence="8 15" id="KW-0547">Nucleotide-binding</keyword>